<evidence type="ECO:0000313" key="5">
    <source>
        <dbReference type="Proteomes" id="UP000464186"/>
    </source>
</evidence>
<dbReference type="Pfam" id="PF12146">
    <property type="entry name" value="Hydrolase_4"/>
    <property type="match status" value="1"/>
</dbReference>
<keyword evidence="5" id="KW-1185">Reference proteome</keyword>
<dbReference type="InterPro" id="IPR050261">
    <property type="entry name" value="FrsA_esterase"/>
</dbReference>
<comment type="similarity">
    <text evidence="1">Belongs to the AB hydrolase superfamily.</text>
</comment>
<dbReference type="InterPro" id="IPR022742">
    <property type="entry name" value="Hydrolase_4"/>
</dbReference>
<feature type="domain" description="Serine aminopeptidase S33" evidence="2">
    <location>
        <begin position="91"/>
        <end position="152"/>
    </location>
</feature>
<gene>
    <name evidence="3" type="ORF">GU243_00075</name>
    <name evidence="4" type="ORF">GU243_23210</name>
</gene>
<organism evidence="3 5">
    <name type="scientific">Pseudarthrobacter psychrotolerans</name>
    <dbReference type="NCBI Taxonomy" id="2697569"/>
    <lineage>
        <taxon>Bacteria</taxon>
        <taxon>Bacillati</taxon>
        <taxon>Actinomycetota</taxon>
        <taxon>Actinomycetes</taxon>
        <taxon>Micrococcales</taxon>
        <taxon>Micrococcaceae</taxon>
        <taxon>Pseudarthrobacter</taxon>
    </lineage>
</organism>
<dbReference type="KEGG" id="psey:GU243_23210"/>
<dbReference type="Proteomes" id="UP000464186">
    <property type="component" value="Chromosome"/>
</dbReference>
<dbReference type="KEGG" id="psey:GU243_00075"/>
<name>A0A6P1NH22_9MICC</name>
<dbReference type="EMBL" id="CP047898">
    <property type="protein sequence ID" value="QHK18453.1"/>
    <property type="molecule type" value="Genomic_DNA"/>
</dbReference>
<evidence type="ECO:0000313" key="3">
    <source>
        <dbReference type="EMBL" id="QHK18453.1"/>
    </source>
</evidence>
<keyword evidence="3" id="KW-0378">Hydrolase</keyword>
<evidence type="ECO:0000259" key="2">
    <source>
        <dbReference type="Pfam" id="PF12146"/>
    </source>
</evidence>
<evidence type="ECO:0000256" key="1">
    <source>
        <dbReference type="ARBA" id="ARBA00008645"/>
    </source>
</evidence>
<reference evidence="3 5" key="1">
    <citation type="submission" date="2020-01" db="EMBL/GenBank/DDBJ databases">
        <title>Pseudarthrobacter psychrotolerans sp. nov., isolated from antarctic soil.</title>
        <authorList>
            <person name="Shin Y."/>
            <person name="Park W."/>
        </authorList>
    </citation>
    <scope>NUCLEOTIDE SEQUENCE [LARGE SCALE GENOMIC DNA]</scope>
    <source>
        <strain evidence="3 5">YJ56</strain>
    </source>
</reference>
<dbReference type="AlphaFoldDB" id="A0A6P1NH22"/>
<dbReference type="SUPFAM" id="SSF53474">
    <property type="entry name" value="alpha/beta-Hydrolases"/>
    <property type="match status" value="1"/>
</dbReference>
<dbReference type="Gene3D" id="3.40.50.1820">
    <property type="entry name" value="alpha/beta hydrolase"/>
    <property type="match status" value="1"/>
</dbReference>
<sequence>MTDRRTEFHTNEPAARREAALSVLAATGKTRGVALILHGGKAYSYEPVEGRHLSPLRMVTFARHLHRAGKDHGLAVWSLRNSVRGWNGPDRSALQDARWALQQISAQHPGVPVYLVGHSMGGLTAVSAADDPQVDAVVALAPWLSPETPASPLTGRKVLIAHGTGDHMTSPSQSLTFARRATGVAASMEYVSLRGAGHFMVRRGRLWHALATGFVMKAFAERTGLTHPAARSLAELLPGSSAEVTL</sequence>
<dbReference type="GO" id="GO:0016787">
    <property type="term" value="F:hydrolase activity"/>
    <property type="evidence" value="ECO:0007669"/>
    <property type="project" value="UniProtKB-KW"/>
</dbReference>
<dbReference type="EMBL" id="CP047898">
    <property type="protein sequence ID" value="QHK22092.1"/>
    <property type="molecule type" value="Genomic_DNA"/>
</dbReference>
<proteinExistence type="inferred from homology"/>
<accession>A0A6P1NH22</accession>
<protein>
    <submittedName>
        <fullName evidence="3">Alpha/beta hydrolase</fullName>
    </submittedName>
</protein>
<evidence type="ECO:0000313" key="4">
    <source>
        <dbReference type="EMBL" id="QHK22092.1"/>
    </source>
</evidence>
<dbReference type="PANTHER" id="PTHR22946">
    <property type="entry name" value="DIENELACTONE HYDROLASE DOMAIN-CONTAINING PROTEIN-RELATED"/>
    <property type="match status" value="1"/>
</dbReference>
<dbReference type="InterPro" id="IPR029058">
    <property type="entry name" value="AB_hydrolase_fold"/>
</dbReference>